<dbReference type="AlphaFoldDB" id="A0A5J4PA59"/>
<evidence type="ECO:0000313" key="1">
    <source>
        <dbReference type="EMBL" id="KAA6305571.1"/>
    </source>
</evidence>
<reference evidence="1" key="1">
    <citation type="submission" date="2019-03" db="EMBL/GenBank/DDBJ databases">
        <title>Single cell metagenomics reveals metabolic interactions within the superorganism composed of flagellate Streblomastix strix and complex community of Bacteroidetes bacteria on its surface.</title>
        <authorList>
            <person name="Treitli S.C."/>
            <person name="Kolisko M."/>
            <person name="Husnik F."/>
            <person name="Keeling P."/>
            <person name="Hampl V."/>
        </authorList>
    </citation>
    <scope>NUCLEOTIDE SEQUENCE</scope>
    <source>
        <strain evidence="1">STM</strain>
    </source>
</reference>
<dbReference type="SUPFAM" id="SSF89447">
    <property type="entry name" value="AbrB/MazE/MraZ-like"/>
    <property type="match status" value="1"/>
</dbReference>
<dbReference type="Gene3D" id="2.10.260.10">
    <property type="match status" value="1"/>
</dbReference>
<proteinExistence type="predicted"/>
<name>A0A5J4PA59_9ZZZZ</name>
<organism evidence="1">
    <name type="scientific">termite gut metagenome</name>
    <dbReference type="NCBI Taxonomy" id="433724"/>
    <lineage>
        <taxon>unclassified sequences</taxon>
        <taxon>metagenomes</taxon>
        <taxon>organismal metagenomes</taxon>
    </lineage>
</organism>
<protein>
    <recommendedName>
        <fullName evidence="2">SpoVT-AbrB domain-containing protein</fullName>
    </recommendedName>
</protein>
<comment type="caution">
    <text evidence="1">The sequence shown here is derived from an EMBL/GenBank/DDBJ whole genome shotgun (WGS) entry which is preliminary data.</text>
</comment>
<sequence>MNTNIIAIGSSKGVIIPSPALNELNLSLRSPVDVEISDGSIIIKPVVAKAIRVGWEQDAMLAAQEPDDLAEFDTMNEEDDSWWTWE</sequence>
<dbReference type="EMBL" id="SNRY01010590">
    <property type="protein sequence ID" value="KAA6305571.1"/>
    <property type="molecule type" value="Genomic_DNA"/>
</dbReference>
<gene>
    <name evidence="1" type="ORF">EZS27_042775</name>
</gene>
<evidence type="ECO:0008006" key="2">
    <source>
        <dbReference type="Google" id="ProtNLM"/>
    </source>
</evidence>
<accession>A0A5J4PA59</accession>
<dbReference type="InterPro" id="IPR037914">
    <property type="entry name" value="SpoVT-AbrB_sf"/>
</dbReference>